<evidence type="ECO:0000256" key="5">
    <source>
        <dbReference type="ARBA" id="ARBA00023136"/>
    </source>
</evidence>
<name>A0A385YX42_9PSED</name>
<dbReference type="EMBL" id="CP032419">
    <property type="protein sequence ID" value="AYC31459.1"/>
    <property type="molecule type" value="Genomic_DNA"/>
</dbReference>
<dbReference type="PANTHER" id="PTHR30250">
    <property type="entry name" value="PST FAMILY PREDICTED COLANIC ACID TRANSPORTER"/>
    <property type="match status" value="1"/>
</dbReference>
<evidence type="ECO:0000256" key="1">
    <source>
        <dbReference type="ARBA" id="ARBA00004651"/>
    </source>
</evidence>
<evidence type="ECO:0000313" key="8">
    <source>
        <dbReference type="Proteomes" id="UP000265560"/>
    </source>
</evidence>
<dbReference type="RefSeq" id="WP_119892085.1">
    <property type="nucleotide sequence ID" value="NZ_CP032419.1"/>
</dbReference>
<keyword evidence="8" id="KW-1185">Reference proteome</keyword>
<dbReference type="GO" id="GO:0005886">
    <property type="term" value="C:plasma membrane"/>
    <property type="evidence" value="ECO:0007669"/>
    <property type="project" value="UniProtKB-SubCell"/>
</dbReference>
<feature type="transmembrane region" description="Helical" evidence="6">
    <location>
        <begin position="121"/>
        <end position="141"/>
    </location>
</feature>
<feature type="transmembrane region" description="Helical" evidence="6">
    <location>
        <begin position="86"/>
        <end position="109"/>
    </location>
</feature>
<accession>A0A385YX42</accession>
<proteinExistence type="predicted"/>
<evidence type="ECO:0000256" key="4">
    <source>
        <dbReference type="ARBA" id="ARBA00022989"/>
    </source>
</evidence>
<keyword evidence="5 6" id="KW-0472">Membrane</keyword>
<evidence type="ECO:0000313" key="7">
    <source>
        <dbReference type="EMBL" id="AYC31459.1"/>
    </source>
</evidence>
<organism evidence="7 8">
    <name type="scientific">Pseudomonas cavernae</name>
    <dbReference type="NCBI Taxonomy" id="2320867"/>
    <lineage>
        <taxon>Bacteria</taxon>
        <taxon>Pseudomonadati</taxon>
        <taxon>Pseudomonadota</taxon>
        <taxon>Gammaproteobacteria</taxon>
        <taxon>Pseudomonadales</taxon>
        <taxon>Pseudomonadaceae</taxon>
        <taxon>Pseudomonas</taxon>
    </lineage>
</organism>
<keyword evidence="2" id="KW-1003">Cell membrane</keyword>
<dbReference type="OrthoDB" id="3831435at2"/>
<keyword evidence="4 6" id="KW-1133">Transmembrane helix</keyword>
<evidence type="ECO:0000256" key="6">
    <source>
        <dbReference type="SAM" id="Phobius"/>
    </source>
</evidence>
<comment type="subcellular location">
    <subcellularLocation>
        <location evidence="1">Cell membrane</location>
        <topology evidence="1">Multi-pass membrane protein</topology>
    </subcellularLocation>
</comment>
<feature type="transmembrane region" description="Helical" evidence="6">
    <location>
        <begin position="437"/>
        <end position="456"/>
    </location>
</feature>
<dbReference type="PANTHER" id="PTHR30250:SF28">
    <property type="entry name" value="POLYSACCHARIDE BIOSYNTHESIS PROTEIN"/>
    <property type="match status" value="1"/>
</dbReference>
<reference evidence="8" key="1">
    <citation type="submission" date="2018-09" db="EMBL/GenBank/DDBJ databases">
        <authorList>
            <person name="Zhu H."/>
        </authorList>
    </citation>
    <scope>NUCLEOTIDE SEQUENCE [LARGE SCALE GENOMIC DNA]</scope>
    <source>
        <strain evidence="8">K2W31S-8</strain>
    </source>
</reference>
<feature type="transmembrane region" description="Helical" evidence="6">
    <location>
        <begin position="296"/>
        <end position="320"/>
    </location>
</feature>
<dbReference type="InterPro" id="IPR050833">
    <property type="entry name" value="Poly_Biosynth_Transport"/>
</dbReference>
<dbReference type="KEGG" id="pcav:D3880_03205"/>
<protein>
    <submittedName>
        <fullName evidence="7">Lipopolysaccharide biosynthesis protein</fullName>
    </submittedName>
</protein>
<gene>
    <name evidence="7" type="ORF">D3880_03205</name>
</gene>
<feature type="transmembrane region" description="Helical" evidence="6">
    <location>
        <begin position="370"/>
        <end position="387"/>
    </location>
</feature>
<feature type="transmembrane region" description="Helical" evidence="6">
    <location>
        <begin position="399"/>
        <end position="416"/>
    </location>
</feature>
<feature type="transmembrane region" description="Helical" evidence="6">
    <location>
        <begin position="21"/>
        <end position="40"/>
    </location>
</feature>
<dbReference type="Proteomes" id="UP000265560">
    <property type="component" value="Chromosome"/>
</dbReference>
<dbReference type="Pfam" id="PF13440">
    <property type="entry name" value="Polysacc_synt_3"/>
    <property type="match status" value="1"/>
</dbReference>
<feature type="transmembrane region" description="Helical" evidence="6">
    <location>
        <begin position="340"/>
        <end position="363"/>
    </location>
</feature>
<evidence type="ECO:0000256" key="3">
    <source>
        <dbReference type="ARBA" id="ARBA00022692"/>
    </source>
</evidence>
<feature type="transmembrane region" description="Helical" evidence="6">
    <location>
        <begin position="235"/>
        <end position="254"/>
    </location>
</feature>
<feature type="transmembrane region" description="Helical" evidence="6">
    <location>
        <begin position="52"/>
        <end position="74"/>
    </location>
</feature>
<dbReference type="AlphaFoldDB" id="A0A385YX42"/>
<evidence type="ECO:0000256" key="2">
    <source>
        <dbReference type="ARBA" id="ARBA00022475"/>
    </source>
</evidence>
<sequence length="457" mass="49836">MSLKAKFQQTTQNGFIRSVSVLVSGTAFAQALMVLVLPILTRLYTPEDFSVLAVYAALLGIISVAACLRLDVAIPMPQKDEDAANLFALALSFTIITASITTLVVLFLSTEFMVEVGLEALLPYIWMLPAGILFAGSYSSLQFWATRKKAFPFVAKTRMTQATAAATSQVGLGWFGLTPFGLLFGQMLSSGSGVLGLGKRMWMEDRSVLRAISIAEMRHLLHEYRRFPQYSTFESLANSAAIQLPVIIIASLAIGPEAGFLMLAMRVMQAPMGLIGGAIAQVYLSRAPEEFRKGNLGPFTATIFGGLLKTGVGPLVFAGIVAPDVFALIFGEEWRRAGVLVMWMTPWFIMQFLSSPISMALHVTNNQRTALYLQAFGLALRVGFVFAAAEFSRSNISEVYAVSGLIFYCAYIVFIIRSIKCSLSDCLKESKSGIPYVLAWVAFGLLASFIFEVINFP</sequence>
<keyword evidence="3 6" id="KW-0812">Transmembrane</keyword>